<keyword evidence="1" id="KW-1133">Transmembrane helix</keyword>
<proteinExistence type="predicted"/>
<protein>
    <submittedName>
        <fullName evidence="2">Uncharacterized protein</fullName>
    </submittedName>
</protein>
<reference evidence="2" key="2">
    <citation type="submission" date="2025-08" db="UniProtKB">
        <authorList>
            <consortium name="Ensembl"/>
        </authorList>
    </citation>
    <scope>IDENTIFICATION</scope>
</reference>
<feature type="transmembrane region" description="Helical" evidence="1">
    <location>
        <begin position="24"/>
        <end position="45"/>
    </location>
</feature>
<evidence type="ECO:0000256" key="1">
    <source>
        <dbReference type="SAM" id="Phobius"/>
    </source>
</evidence>
<accession>A0AAZ1XRR3</accession>
<dbReference type="Proteomes" id="UP000472276">
    <property type="component" value="Unassembled WGS sequence"/>
</dbReference>
<reference evidence="2" key="3">
    <citation type="submission" date="2025-09" db="UniProtKB">
        <authorList>
            <consortium name="Ensembl"/>
        </authorList>
    </citation>
    <scope>IDENTIFICATION</scope>
</reference>
<dbReference type="Ensembl" id="ENSOABT00000072074.1">
    <property type="protein sequence ID" value="ENSOABP00000070283.1"/>
    <property type="gene ID" value="ENSOABG00000038966.1"/>
</dbReference>
<keyword evidence="1" id="KW-0472">Membrane</keyword>
<keyword evidence="1" id="KW-0812">Transmembrane</keyword>
<evidence type="ECO:0000313" key="3">
    <source>
        <dbReference type="Proteomes" id="UP000472276"/>
    </source>
</evidence>
<keyword evidence="3" id="KW-1185">Reference proteome</keyword>
<sequence length="59" mass="6648">MLPSTLLVQKLHNQSVPTQVCWDLFSGVFYLMGAFTTFLTCAAGCRKKKRKIKVSLTCH</sequence>
<name>A0AAZ1XRR3_OREAU</name>
<evidence type="ECO:0000313" key="2">
    <source>
        <dbReference type="Ensembl" id="ENSOABP00000070283.1"/>
    </source>
</evidence>
<reference evidence="3" key="1">
    <citation type="submission" date="2020-03" db="EMBL/GenBank/DDBJ databases">
        <title>Evolution of repeat sequences and sex chromosomes of tilapia species revealed by chromosome-level genomes.</title>
        <authorList>
            <person name="Xu L."/>
            <person name="Tao W."/>
            <person name="Wang D."/>
            <person name="Zhou Q."/>
        </authorList>
    </citation>
    <scope>NUCLEOTIDE SEQUENCE [LARGE SCALE GENOMIC DNA]</scope>
    <source>
        <strain evidence="3">Israel</strain>
    </source>
</reference>
<organism evidence="2 3">
    <name type="scientific">Oreochromis aureus</name>
    <name type="common">Israeli tilapia</name>
    <name type="synonym">Chromis aureus</name>
    <dbReference type="NCBI Taxonomy" id="47969"/>
    <lineage>
        <taxon>Eukaryota</taxon>
        <taxon>Metazoa</taxon>
        <taxon>Chordata</taxon>
        <taxon>Craniata</taxon>
        <taxon>Vertebrata</taxon>
        <taxon>Euteleostomi</taxon>
        <taxon>Actinopterygii</taxon>
        <taxon>Neopterygii</taxon>
        <taxon>Teleostei</taxon>
        <taxon>Neoteleostei</taxon>
        <taxon>Acanthomorphata</taxon>
        <taxon>Ovalentaria</taxon>
        <taxon>Cichlomorphae</taxon>
        <taxon>Cichliformes</taxon>
        <taxon>Cichlidae</taxon>
        <taxon>African cichlids</taxon>
        <taxon>Pseudocrenilabrinae</taxon>
        <taxon>Oreochromini</taxon>
        <taxon>Oreochromis</taxon>
    </lineage>
</organism>
<dbReference type="AlphaFoldDB" id="A0AAZ1XRR3"/>